<keyword evidence="3" id="KW-1185">Reference proteome</keyword>
<evidence type="ECO:0000313" key="3">
    <source>
        <dbReference type="Proteomes" id="UP000294814"/>
    </source>
</evidence>
<protein>
    <submittedName>
        <fullName evidence="2">Transcriptional regulator</fullName>
    </submittedName>
</protein>
<reference evidence="2 3" key="1">
    <citation type="submission" date="2019-03" db="EMBL/GenBank/DDBJ databases">
        <title>Novel species of Flavobacterium.</title>
        <authorList>
            <person name="Liu Q."/>
            <person name="Xin Y.-H."/>
        </authorList>
    </citation>
    <scope>NUCLEOTIDE SEQUENCE [LARGE SCALE GENOMIC DNA]</scope>
    <source>
        <strain evidence="2 3">LB3P52</strain>
    </source>
</reference>
<name>A0A4R5F6J4_9FLAO</name>
<dbReference type="SUPFAM" id="SSF55136">
    <property type="entry name" value="Probable bacterial effector-binding domain"/>
    <property type="match status" value="1"/>
</dbReference>
<dbReference type="OrthoDB" id="8560232at2"/>
<dbReference type="AlphaFoldDB" id="A0A4R5F6J4"/>
<gene>
    <name evidence="2" type="ORF">E0I26_10965</name>
</gene>
<dbReference type="InterPro" id="IPR010499">
    <property type="entry name" value="AraC_E-bd"/>
</dbReference>
<dbReference type="EMBL" id="SMLG01000007">
    <property type="protein sequence ID" value="TDE43565.1"/>
    <property type="molecule type" value="Genomic_DNA"/>
</dbReference>
<dbReference type="InterPro" id="IPR011256">
    <property type="entry name" value="Reg_factor_effector_dom_sf"/>
</dbReference>
<dbReference type="SMART" id="SM00871">
    <property type="entry name" value="AraC_E_bind"/>
    <property type="match status" value="1"/>
</dbReference>
<evidence type="ECO:0000259" key="1">
    <source>
        <dbReference type="SMART" id="SM00871"/>
    </source>
</evidence>
<dbReference type="Pfam" id="PF14526">
    <property type="entry name" value="Cass2"/>
    <property type="match status" value="1"/>
</dbReference>
<comment type="caution">
    <text evidence="2">The sequence shown here is derived from an EMBL/GenBank/DDBJ whole genome shotgun (WGS) entry which is preliminary data.</text>
</comment>
<dbReference type="Proteomes" id="UP000294814">
    <property type="component" value="Unassembled WGS sequence"/>
</dbReference>
<feature type="domain" description="AraC effector-binding" evidence="1">
    <location>
        <begin position="1"/>
        <end position="156"/>
    </location>
</feature>
<proteinExistence type="predicted"/>
<dbReference type="InterPro" id="IPR029441">
    <property type="entry name" value="Cass2"/>
</dbReference>
<dbReference type="RefSeq" id="WP_131916517.1">
    <property type="nucleotide sequence ID" value="NZ_SMLG01000007.1"/>
</dbReference>
<evidence type="ECO:0000313" key="2">
    <source>
        <dbReference type="EMBL" id="TDE43565.1"/>
    </source>
</evidence>
<accession>A0A4R5F6J4</accession>
<dbReference type="Gene3D" id="3.20.80.10">
    <property type="entry name" value="Regulatory factor, effector binding domain"/>
    <property type="match status" value="1"/>
</dbReference>
<organism evidence="2 3">
    <name type="scientific">Flavobacterium rhamnosiphilum</name>
    <dbReference type="NCBI Taxonomy" id="2541724"/>
    <lineage>
        <taxon>Bacteria</taxon>
        <taxon>Pseudomonadati</taxon>
        <taxon>Bacteroidota</taxon>
        <taxon>Flavobacteriia</taxon>
        <taxon>Flavobacteriales</taxon>
        <taxon>Flavobacteriaceae</taxon>
        <taxon>Flavobacterium</taxon>
    </lineage>
</organism>
<sequence length="160" mass="19395">MKIIEKNIQTFGLEIELTNSQTDNFFIIQNHWKLFNQELKKYNLIQKDGNWEKFGITYKKAEKYFYLTAIPKLEQIFPDHFLYKEIPKGAYEIFTHKGNMQAIKETFYIIYKNILPNSTLTIETHNKTGFIHFEKYDYRFQWNKPNSIIDIYLPLKTDFE</sequence>